<gene>
    <name evidence="1" type="ORF">CSSPJE1EN2_LOCUS8361</name>
</gene>
<protein>
    <submittedName>
        <fullName evidence="1">Uncharacterized protein</fullName>
    </submittedName>
</protein>
<name>A0ABP1AS82_9BRYO</name>
<organism evidence="1 2">
    <name type="scientific">Sphagnum jensenii</name>
    <dbReference type="NCBI Taxonomy" id="128206"/>
    <lineage>
        <taxon>Eukaryota</taxon>
        <taxon>Viridiplantae</taxon>
        <taxon>Streptophyta</taxon>
        <taxon>Embryophyta</taxon>
        <taxon>Bryophyta</taxon>
        <taxon>Sphagnophytina</taxon>
        <taxon>Sphagnopsida</taxon>
        <taxon>Sphagnales</taxon>
        <taxon>Sphagnaceae</taxon>
        <taxon>Sphagnum</taxon>
    </lineage>
</organism>
<proteinExistence type="predicted"/>
<keyword evidence="2" id="KW-1185">Reference proteome</keyword>
<evidence type="ECO:0000313" key="1">
    <source>
        <dbReference type="EMBL" id="CAK9865366.1"/>
    </source>
</evidence>
<sequence>MLSLPGKHCSSTLNVHTPLLQPIRLPSSLTLSCCDQGFSRDPMWVSQCLYTSSDLVCTPFQKLLQLRNVGMLSRSMRHYRTLSSLITRFSRWLPTAVTNPFKSTQEKLLTPSANIPEIIRAKVSIGHEVRRQTKICSSMTTPQDRIRRVSAQTLLTAAYFQSRNLGQKSNQEEFKKNLIPLFSETATQSTRSQARLSDLTSESHR</sequence>
<reference evidence="1" key="1">
    <citation type="submission" date="2024-03" db="EMBL/GenBank/DDBJ databases">
        <authorList>
            <consortium name="ELIXIR-Norway"/>
            <consortium name="Elixir Norway"/>
        </authorList>
    </citation>
    <scope>NUCLEOTIDE SEQUENCE</scope>
</reference>
<dbReference type="EMBL" id="OZ023716">
    <property type="protein sequence ID" value="CAK9865366.1"/>
    <property type="molecule type" value="Genomic_DNA"/>
</dbReference>
<evidence type="ECO:0000313" key="2">
    <source>
        <dbReference type="Proteomes" id="UP001497522"/>
    </source>
</evidence>
<accession>A0ABP1AS82</accession>
<dbReference type="Proteomes" id="UP001497522">
    <property type="component" value="Chromosome 15"/>
</dbReference>